<comment type="similarity">
    <text evidence="2">Belongs to the MS4A family.</text>
</comment>
<evidence type="ECO:0000256" key="5">
    <source>
        <dbReference type="ARBA" id="ARBA00023136"/>
    </source>
</evidence>
<dbReference type="PANTHER" id="PTHR23320:SF125">
    <property type="entry name" value="TRANSMEMBRANE PROTEIN 176L.1-RELATED"/>
    <property type="match status" value="1"/>
</dbReference>
<keyword evidence="4 6" id="KW-1133">Transmembrane helix</keyword>
<evidence type="ECO:0000313" key="7">
    <source>
        <dbReference type="EMBL" id="KAK9972607.1"/>
    </source>
</evidence>
<evidence type="ECO:0000256" key="2">
    <source>
        <dbReference type="ARBA" id="ARBA00009565"/>
    </source>
</evidence>
<feature type="transmembrane region" description="Helical" evidence="6">
    <location>
        <begin position="165"/>
        <end position="186"/>
    </location>
</feature>
<comment type="caution">
    <text evidence="7">The sequence shown here is derived from an EMBL/GenBank/DDBJ whole genome shotgun (WGS) entry which is preliminary data.</text>
</comment>
<dbReference type="AlphaFoldDB" id="A0AAW2AJA4"/>
<dbReference type="InterPro" id="IPR007237">
    <property type="entry name" value="CD20-like"/>
</dbReference>
<feature type="transmembrane region" description="Helical" evidence="6">
    <location>
        <begin position="115"/>
        <end position="139"/>
    </location>
</feature>
<feature type="transmembrane region" description="Helical" evidence="6">
    <location>
        <begin position="53"/>
        <end position="78"/>
    </location>
</feature>
<keyword evidence="8" id="KW-1185">Reference proteome</keyword>
<organism evidence="7 8">
    <name type="scientific">Culter alburnus</name>
    <name type="common">Topmouth culter</name>
    <dbReference type="NCBI Taxonomy" id="194366"/>
    <lineage>
        <taxon>Eukaryota</taxon>
        <taxon>Metazoa</taxon>
        <taxon>Chordata</taxon>
        <taxon>Craniata</taxon>
        <taxon>Vertebrata</taxon>
        <taxon>Euteleostomi</taxon>
        <taxon>Actinopterygii</taxon>
        <taxon>Neopterygii</taxon>
        <taxon>Teleostei</taxon>
        <taxon>Ostariophysi</taxon>
        <taxon>Cypriniformes</taxon>
        <taxon>Xenocyprididae</taxon>
        <taxon>Xenocypridinae</taxon>
        <taxon>Culter</taxon>
    </lineage>
</organism>
<dbReference type="EMBL" id="JAWDJR010000007">
    <property type="protein sequence ID" value="KAK9972607.1"/>
    <property type="molecule type" value="Genomic_DNA"/>
</dbReference>
<dbReference type="Pfam" id="PF04103">
    <property type="entry name" value="CD20"/>
    <property type="match status" value="1"/>
</dbReference>
<keyword evidence="5 6" id="KW-0472">Membrane</keyword>
<keyword evidence="3 6" id="KW-0812">Transmembrane</keyword>
<evidence type="ECO:0000313" key="8">
    <source>
        <dbReference type="Proteomes" id="UP001479290"/>
    </source>
</evidence>
<evidence type="ECO:0000256" key="1">
    <source>
        <dbReference type="ARBA" id="ARBA00004141"/>
    </source>
</evidence>
<gene>
    <name evidence="7" type="ORF">ABG768_025898</name>
</gene>
<comment type="subcellular location">
    <subcellularLocation>
        <location evidence="1">Membrane</location>
        <topology evidence="1">Multi-pass membrane protein</topology>
    </subcellularLocation>
</comment>
<proteinExistence type="inferred from homology"/>
<dbReference type="InterPro" id="IPR030417">
    <property type="entry name" value="MS4A"/>
</dbReference>
<dbReference type="Proteomes" id="UP001479290">
    <property type="component" value="Unassembled WGS sequence"/>
</dbReference>
<dbReference type="PANTHER" id="PTHR23320">
    <property type="entry name" value="MEMBRANE-SPANNING 4-DOMAINS SUBFAMILY A MS4A -RELATED"/>
    <property type="match status" value="1"/>
</dbReference>
<dbReference type="GO" id="GO:0016020">
    <property type="term" value="C:membrane"/>
    <property type="evidence" value="ECO:0007669"/>
    <property type="project" value="UniProtKB-SubCell"/>
</dbReference>
<accession>A0AAW2AJA4</accession>
<feature type="transmembrane region" description="Helical" evidence="6">
    <location>
        <begin position="90"/>
        <end position="108"/>
    </location>
</feature>
<sequence>MSLKMSQGEEVTVITISSNPNSKWPILCQILGTLCNSPVCAVSQHMKAKMTGVYTAFGIVQILVGILNIVTGSVFLSFGIHDYIMMSDVPFWFGGVFLVVGIVSIAAAQYPSYYLCLVAVVLNKVSALLAMIGLALYSWDLMSFHNTQDYNYPIYNTMIREGLDVTMMICSALQLCVTLSFSVLTLKEMFEMDESEKSVEDLHFYQPLKEDLSVSHVC</sequence>
<evidence type="ECO:0000256" key="6">
    <source>
        <dbReference type="SAM" id="Phobius"/>
    </source>
</evidence>
<evidence type="ECO:0000256" key="3">
    <source>
        <dbReference type="ARBA" id="ARBA00022692"/>
    </source>
</evidence>
<evidence type="ECO:0000256" key="4">
    <source>
        <dbReference type="ARBA" id="ARBA00022989"/>
    </source>
</evidence>
<reference evidence="7 8" key="1">
    <citation type="submission" date="2024-05" db="EMBL/GenBank/DDBJ databases">
        <title>A high-quality chromosomal-level genome assembly of Topmouth culter (Culter alburnus).</title>
        <authorList>
            <person name="Zhao H."/>
        </authorList>
    </citation>
    <scope>NUCLEOTIDE SEQUENCE [LARGE SCALE GENOMIC DNA]</scope>
    <source>
        <strain evidence="7">CATC2023</strain>
        <tissue evidence="7">Muscle</tissue>
    </source>
</reference>
<protein>
    <submittedName>
        <fullName evidence="7">Uncharacterized protein</fullName>
    </submittedName>
</protein>
<name>A0AAW2AJA4_CULAL</name>